<dbReference type="Pfam" id="PF00389">
    <property type="entry name" value="2-Hacid_dh"/>
    <property type="match status" value="1"/>
</dbReference>
<dbReference type="Gene3D" id="3.40.50.720">
    <property type="entry name" value="NAD(P)-binding Rossmann-like Domain"/>
    <property type="match status" value="2"/>
</dbReference>
<feature type="domain" description="D-isomer specific 2-hydroxyacid dehydrogenase catalytic" evidence="3">
    <location>
        <begin position="18"/>
        <end position="285"/>
    </location>
</feature>
<dbReference type="GO" id="GO:0005829">
    <property type="term" value="C:cytosol"/>
    <property type="evidence" value="ECO:0007669"/>
    <property type="project" value="TreeGrafter"/>
</dbReference>
<dbReference type="GO" id="GO:0051287">
    <property type="term" value="F:NAD binding"/>
    <property type="evidence" value="ECO:0007669"/>
    <property type="project" value="InterPro"/>
</dbReference>
<dbReference type="GO" id="GO:0016618">
    <property type="term" value="F:hydroxypyruvate reductase [NAD(P)H] activity"/>
    <property type="evidence" value="ECO:0007669"/>
    <property type="project" value="TreeGrafter"/>
</dbReference>
<gene>
    <name evidence="5" type="ORF">METZ01_LOCUS157250</name>
</gene>
<dbReference type="GO" id="GO:0030267">
    <property type="term" value="F:glyoxylate reductase (NADPH) activity"/>
    <property type="evidence" value="ECO:0007669"/>
    <property type="project" value="TreeGrafter"/>
</dbReference>
<organism evidence="5">
    <name type="scientific">marine metagenome</name>
    <dbReference type="NCBI Taxonomy" id="408172"/>
    <lineage>
        <taxon>unclassified sequences</taxon>
        <taxon>metagenomes</taxon>
        <taxon>ecological metagenomes</taxon>
    </lineage>
</organism>
<evidence type="ECO:0000259" key="4">
    <source>
        <dbReference type="Pfam" id="PF02826"/>
    </source>
</evidence>
<evidence type="ECO:0000259" key="3">
    <source>
        <dbReference type="Pfam" id="PF00389"/>
    </source>
</evidence>
<accession>A0A382ASB0</accession>
<name>A0A382ASB0_9ZZZZ</name>
<dbReference type="PANTHER" id="PTHR10996:SF178">
    <property type="entry name" value="2-HYDROXYACID DEHYDROGENASE YGL185C-RELATED"/>
    <property type="match status" value="1"/>
</dbReference>
<keyword evidence="2" id="KW-0520">NAD</keyword>
<protein>
    <recommendedName>
        <fullName evidence="6">S-adenosyl-L-homocysteine hydrolase NAD binding domain-containing protein</fullName>
    </recommendedName>
</protein>
<evidence type="ECO:0008006" key="6">
    <source>
        <dbReference type="Google" id="ProtNLM"/>
    </source>
</evidence>
<dbReference type="InterPro" id="IPR029753">
    <property type="entry name" value="D-isomer_DH_CS"/>
</dbReference>
<dbReference type="EMBL" id="UINC01026622">
    <property type="protein sequence ID" value="SVB04396.1"/>
    <property type="molecule type" value="Genomic_DNA"/>
</dbReference>
<dbReference type="InterPro" id="IPR036291">
    <property type="entry name" value="NAD(P)-bd_dom_sf"/>
</dbReference>
<sequence length="316" mass="35633">MRVAVTSPFFNLLPYLKDELLAAYPDCKFKETFDPFDKEELIEFCKGCDAALIGLDRFDDEVLIKLPDLKIIALCSAGADHLDPAALKKHNVKMGWVAGINKHAVAEMTISTMINIMRNFHHLSEKLHQGRWSKRRGGHLLQGKTVGIHGCGNIGQEVVKRLKAFGVHIIACDRIKYSNFYKEFDVQEVEPEELWSESEVLTIHLSRNQSTIGLYSANVLDKLRSGIFLINTSRGRIIDERALFDRLKTGKIAAAHLDVFETEPVQNVLDLFKLPNFMGTPHTGAGAREAWEAMARSGIRNLSENWIPEPGIYPYD</sequence>
<dbReference type="PANTHER" id="PTHR10996">
    <property type="entry name" value="2-HYDROXYACID DEHYDROGENASE-RELATED"/>
    <property type="match status" value="1"/>
</dbReference>
<evidence type="ECO:0000313" key="5">
    <source>
        <dbReference type="EMBL" id="SVB04396.1"/>
    </source>
</evidence>
<dbReference type="PROSITE" id="PS00671">
    <property type="entry name" value="D_2_HYDROXYACID_DH_3"/>
    <property type="match status" value="1"/>
</dbReference>
<dbReference type="InterPro" id="IPR006139">
    <property type="entry name" value="D-isomer_2_OHA_DH_cat_dom"/>
</dbReference>
<dbReference type="AlphaFoldDB" id="A0A382ASB0"/>
<evidence type="ECO:0000256" key="1">
    <source>
        <dbReference type="ARBA" id="ARBA00023002"/>
    </source>
</evidence>
<dbReference type="Pfam" id="PF02826">
    <property type="entry name" value="2-Hacid_dh_C"/>
    <property type="match status" value="1"/>
</dbReference>
<feature type="domain" description="D-isomer specific 2-hydroxyacid dehydrogenase NAD-binding" evidence="4">
    <location>
        <begin position="111"/>
        <end position="284"/>
    </location>
</feature>
<proteinExistence type="predicted"/>
<reference evidence="5" key="1">
    <citation type="submission" date="2018-05" db="EMBL/GenBank/DDBJ databases">
        <authorList>
            <person name="Lanie J.A."/>
            <person name="Ng W.-L."/>
            <person name="Kazmierczak K.M."/>
            <person name="Andrzejewski T.M."/>
            <person name="Davidsen T.M."/>
            <person name="Wayne K.J."/>
            <person name="Tettelin H."/>
            <person name="Glass J.I."/>
            <person name="Rusch D."/>
            <person name="Podicherti R."/>
            <person name="Tsui H.-C.T."/>
            <person name="Winkler M.E."/>
        </authorList>
    </citation>
    <scope>NUCLEOTIDE SEQUENCE</scope>
</reference>
<evidence type="ECO:0000256" key="2">
    <source>
        <dbReference type="ARBA" id="ARBA00023027"/>
    </source>
</evidence>
<keyword evidence="1" id="KW-0560">Oxidoreductase</keyword>
<dbReference type="InterPro" id="IPR006140">
    <property type="entry name" value="D-isomer_DH_NAD-bd"/>
</dbReference>
<dbReference type="SUPFAM" id="SSF51735">
    <property type="entry name" value="NAD(P)-binding Rossmann-fold domains"/>
    <property type="match status" value="1"/>
</dbReference>
<dbReference type="InterPro" id="IPR050223">
    <property type="entry name" value="D-isomer_2-hydroxyacid_DH"/>
</dbReference>
<dbReference type="SUPFAM" id="SSF52283">
    <property type="entry name" value="Formate/glycerate dehydrogenase catalytic domain-like"/>
    <property type="match status" value="1"/>
</dbReference>